<keyword evidence="2" id="KW-1185">Reference proteome</keyword>
<organism evidence="1 2">
    <name type="scientific">candidate division MSBL1 archaeon SCGC-AAA382A20</name>
    <dbReference type="NCBI Taxonomy" id="1698280"/>
    <lineage>
        <taxon>Archaea</taxon>
        <taxon>Methanobacteriati</taxon>
        <taxon>Methanobacteriota</taxon>
        <taxon>candidate division MSBL1</taxon>
    </lineage>
</organism>
<dbReference type="Proteomes" id="UP000070263">
    <property type="component" value="Unassembled WGS sequence"/>
</dbReference>
<sequence>MVSGGPSEGKCWDIFWFVLLSFESLKKGDYKSDFQFLIGVKMPKVVPVRRSKLRTRPCDSREELSEFLLGLELCGEEGGL</sequence>
<dbReference type="AlphaFoldDB" id="A0A133VHP9"/>
<evidence type="ECO:0000313" key="1">
    <source>
        <dbReference type="EMBL" id="KXB05958.1"/>
    </source>
</evidence>
<accession>A0A133VHP9</accession>
<gene>
    <name evidence="1" type="ORF">AKJ51_04405</name>
</gene>
<reference evidence="1 2" key="1">
    <citation type="journal article" date="2016" name="Sci. Rep.">
        <title>Metabolic traits of an uncultured archaeal lineage -MSBL1- from brine pools of the Red Sea.</title>
        <authorList>
            <person name="Mwirichia R."/>
            <person name="Alam I."/>
            <person name="Rashid M."/>
            <person name="Vinu M."/>
            <person name="Ba-Alawi W."/>
            <person name="Anthony Kamau A."/>
            <person name="Kamanda Ngugi D."/>
            <person name="Goker M."/>
            <person name="Klenk H.P."/>
            <person name="Bajic V."/>
            <person name="Stingl U."/>
        </authorList>
    </citation>
    <scope>NUCLEOTIDE SEQUENCE [LARGE SCALE GENOMIC DNA]</scope>
    <source>
        <strain evidence="1">SCGC-AAA382A20</strain>
    </source>
</reference>
<evidence type="ECO:0000313" key="2">
    <source>
        <dbReference type="Proteomes" id="UP000070263"/>
    </source>
</evidence>
<proteinExistence type="predicted"/>
<protein>
    <submittedName>
        <fullName evidence="1">Uncharacterized protein</fullName>
    </submittedName>
</protein>
<name>A0A133VHP9_9EURY</name>
<dbReference type="EMBL" id="LHYE01000065">
    <property type="protein sequence ID" value="KXB05958.1"/>
    <property type="molecule type" value="Genomic_DNA"/>
</dbReference>
<comment type="caution">
    <text evidence="1">The sequence shown here is derived from an EMBL/GenBank/DDBJ whole genome shotgun (WGS) entry which is preliminary data.</text>
</comment>